<protein>
    <submittedName>
        <fullName evidence="6">LuxR C-terminal-related transcriptional regulator</fullName>
    </submittedName>
</protein>
<dbReference type="InterPro" id="IPR036388">
    <property type="entry name" value="WH-like_DNA-bd_sf"/>
</dbReference>
<dbReference type="AlphaFoldDB" id="A0A9Y2N229"/>
<dbReference type="Gene3D" id="1.10.10.10">
    <property type="entry name" value="Winged helix-like DNA-binding domain superfamily/Winged helix DNA-binding domain"/>
    <property type="match status" value="1"/>
</dbReference>
<gene>
    <name evidence="6" type="ORF">QRX50_24045</name>
</gene>
<dbReference type="RefSeq" id="WP_285974156.1">
    <property type="nucleotide sequence ID" value="NZ_CP127294.1"/>
</dbReference>
<dbReference type="Gene3D" id="3.40.50.300">
    <property type="entry name" value="P-loop containing nucleotide triphosphate hydrolases"/>
    <property type="match status" value="1"/>
</dbReference>
<proteinExistence type="predicted"/>
<dbReference type="PANTHER" id="PTHR44688">
    <property type="entry name" value="DNA-BINDING TRANSCRIPTIONAL ACTIVATOR DEVR_DOSR"/>
    <property type="match status" value="1"/>
</dbReference>
<evidence type="ECO:0000313" key="6">
    <source>
        <dbReference type="EMBL" id="WIX83607.1"/>
    </source>
</evidence>
<dbReference type="GO" id="GO:0006355">
    <property type="term" value="P:regulation of DNA-templated transcription"/>
    <property type="evidence" value="ECO:0007669"/>
    <property type="project" value="InterPro"/>
</dbReference>
<evidence type="ECO:0000259" key="5">
    <source>
        <dbReference type="PROSITE" id="PS50043"/>
    </source>
</evidence>
<evidence type="ECO:0000256" key="4">
    <source>
        <dbReference type="SAM" id="MobiDB-lite"/>
    </source>
</evidence>
<dbReference type="InterPro" id="IPR016032">
    <property type="entry name" value="Sig_transdc_resp-reg_C-effctor"/>
</dbReference>
<reference evidence="6 7" key="1">
    <citation type="submission" date="2023-06" db="EMBL/GenBank/DDBJ databases">
        <authorList>
            <person name="Oyuntsetseg B."/>
            <person name="Kim S.B."/>
        </authorList>
    </citation>
    <scope>NUCLEOTIDE SEQUENCE [LARGE SCALE GENOMIC DNA]</scope>
    <source>
        <strain evidence="6 7">2-15</strain>
    </source>
</reference>
<evidence type="ECO:0000256" key="1">
    <source>
        <dbReference type="ARBA" id="ARBA00023015"/>
    </source>
</evidence>
<dbReference type="SMART" id="SM00421">
    <property type="entry name" value="HTH_LUXR"/>
    <property type="match status" value="1"/>
</dbReference>
<dbReference type="KEGG" id="acab:QRX50_24045"/>
<feature type="region of interest" description="Disordered" evidence="4">
    <location>
        <begin position="1"/>
        <end position="20"/>
    </location>
</feature>
<sequence>MSYNEKPRVPRRKRTVPELPDGFVSRPRLLNALDRAAPEAATMVCAPAGSGKTLVLAEWLRSGGLGSAAWLSLDAADNNVHRFRSGLLDALAPAAPGLHDFDADSPSFLADLVDALDTLPEPLRLVLDDVHELVATEPLRDVEQLLRLRPRGLRLVLSTRWDPPLPLARLRLSGRLADLRSEQLQFRPDEAAALLTAEGVTIGPEQVDRLVTRTEGWASGLRLAAETLKGGAEFTGADPTVSAYLVDEVLAPLSEEERQFLREISVCESVSASLATALSGRADAGEVLTHLEHRTAMLFRTGAGRRIYRLHTLLRAHLLTDLMLRTPRQVPALHRRAAEWLRARHQAGDAVSHALEAGDAALVADLLRRHALDLLLAGEHDVLRRARAALSDEVVGDDPWLALTGALEYLDAARPGAARAQVTLAERAWPREPSRELHALRGLVDSRFAHAAGALEGDIDAVAEQGSALSAMTLLESGQALLAAGRAVEARRPVESALAFARAHGHGHLEQQCLTALAGVAAATGDFRAMAALAHDADQLAETHGWRDTVAGAKTSLLLACGALLRADASACLAQIDRVTGVLATTDALGQAGLTLLTATLEGTARFDGGQRSAGLRRMTDARLAEGPAPLPDGVVALAAVCEHDAATRLGRGETARDVLTWARERIPSAAEILLIRAGTQVVLGRDGHARNLLRPLLDGAVDPVLTWTPVTAWLLEAEIALRCGEDVRARRAVAKALGPAERLGVLRPLVTAAPEVLDLALLDVPGGHRFTTDLRQARAVRGRQPDAVALTERERTVLRLLPTVRSLDEIAGDLMVSPNTVKTHVRALYRKLGVGSRREAVRSAVRRGLVDS</sequence>
<dbReference type="InterPro" id="IPR027417">
    <property type="entry name" value="P-loop_NTPase"/>
</dbReference>
<dbReference type="PROSITE" id="PS50043">
    <property type="entry name" value="HTH_LUXR_2"/>
    <property type="match status" value="1"/>
</dbReference>
<name>A0A9Y2N229_9PSEU</name>
<organism evidence="6 7">
    <name type="scientific">Amycolatopsis carbonis</name>
    <dbReference type="NCBI Taxonomy" id="715471"/>
    <lineage>
        <taxon>Bacteria</taxon>
        <taxon>Bacillati</taxon>
        <taxon>Actinomycetota</taxon>
        <taxon>Actinomycetes</taxon>
        <taxon>Pseudonocardiales</taxon>
        <taxon>Pseudonocardiaceae</taxon>
        <taxon>Amycolatopsis</taxon>
    </lineage>
</organism>
<evidence type="ECO:0000256" key="3">
    <source>
        <dbReference type="ARBA" id="ARBA00023163"/>
    </source>
</evidence>
<dbReference type="CDD" id="cd06170">
    <property type="entry name" value="LuxR_C_like"/>
    <property type="match status" value="1"/>
</dbReference>
<dbReference type="SUPFAM" id="SSF46894">
    <property type="entry name" value="C-terminal effector domain of the bipartite response regulators"/>
    <property type="match status" value="1"/>
</dbReference>
<keyword evidence="7" id="KW-1185">Reference proteome</keyword>
<keyword evidence="1" id="KW-0805">Transcription regulation</keyword>
<keyword evidence="2" id="KW-0238">DNA-binding</keyword>
<feature type="domain" description="HTH luxR-type" evidence="5">
    <location>
        <begin position="784"/>
        <end position="849"/>
    </location>
</feature>
<dbReference type="PANTHER" id="PTHR44688:SF16">
    <property type="entry name" value="DNA-BINDING TRANSCRIPTIONAL ACTIVATOR DEVR_DOSR"/>
    <property type="match status" value="1"/>
</dbReference>
<dbReference type="SUPFAM" id="SSF52540">
    <property type="entry name" value="P-loop containing nucleoside triphosphate hydrolases"/>
    <property type="match status" value="1"/>
</dbReference>
<dbReference type="Proteomes" id="UP001236014">
    <property type="component" value="Chromosome"/>
</dbReference>
<keyword evidence="3" id="KW-0804">Transcription</keyword>
<dbReference type="GO" id="GO:0003677">
    <property type="term" value="F:DNA binding"/>
    <property type="evidence" value="ECO:0007669"/>
    <property type="project" value="UniProtKB-KW"/>
</dbReference>
<evidence type="ECO:0000313" key="7">
    <source>
        <dbReference type="Proteomes" id="UP001236014"/>
    </source>
</evidence>
<dbReference type="InterPro" id="IPR059106">
    <property type="entry name" value="WHD_MalT"/>
</dbReference>
<dbReference type="InterPro" id="IPR000792">
    <property type="entry name" value="Tscrpt_reg_LuxR_C"/>
</dbReference>
<dbReference type="EMBL" id="CP127294">
    <property type="protein sequence ID" value="WIX83607.1"/>
    <property type="molecule type" value="Genomic_DNA"/>
</dbReference>
<evidence type="ECO:0000256" key="2">
    <source>
        <dbReference type="ARBA" id="ARBA00023125"/>
    </source>
</evidence>
<dbReference type="PRINTS" id="PR00038">
    <property type="entry name" value="HTHLUXR"/>
</dbReference>
<dbReference type="Pfam" id="PF00196">
    <property type="entry name" value="GerE"/>
    <property type="match status" value="1"/>
</dbReference>
<accession>A0A9Y2N229</accession>
<dbReference type="Pfam" id="PF25873">
    <property type="entry name" value="WHD_MalT"/>
    <property type="match status" value="1"/>
</dbReference>